<evidence type="ECO:0000256" key="1">
    <source>
        <dbReference type="SAM" id="MobiDB-lite"/>
    </source>
</evidence>
<proteinExistence type="predicted"/>
<protein>
    <recommendedName>
        <fullName evidence="3">Helix-turn-helix domain containing protein</fullName>
    </recommendedName>
</protein>
<reference evidence="2" key="1">
    <citation type="submission" date="2020-05" db="EMBL/GenBank/DDBJ databases">
        <authorList>
            <person name="Chiriac C."/>
            <person name="Salcher M."/>
            <person name="Ghai R."/>
            <person name="Kavagutti S V."/>
        </authorList>
    </citation>
    <scope>NUCLEOTIDE SEQUENCE</scope>
</reference>
<organism evidence="2">
    <name type="scientific">uncultured Caudovirales phage</name>
    <dbReference type="NCBI Taxonomy" id="2100421"/>
    <lineage>
        <taxon>Viruses</taxon>
        <taxon>Duplodnaviria</taxon>
        <taxon>Heunggongvirae</taxon>
        <taxon>Uroviricota</taxon>
        <taxon>Caudoviricetes</taxon>
        <taxon>Peduoviridae</taxon>
        <taxon>Maltschvirus</taxon>
        <taxon>Maltschvirus maltsch</taxon>
    </lineage>
</organism>
<dbReference type="EMBL" id="LR797531">
    <property type="protein sequence ID" value="CAB4223442.1"/>
    <property type="molecule type" value="Genomic_DNA"/>
</dbReference>
<evidence type="ECO:0000313" key="2">
    <source>
        <dbReference type="EMBL" id="CAB4223442.1"/>
    </source>
</evidence>
<gene>
    <name evidence="2" type="ORF">UFOVP1670_53</name>
</gene>
<accession>A0A6J5T6R9</accession>
<sequence>MSIKLMTMVWESYPEGGSELLLALALADIAQDDGTRIYPGVAYMAAKARMSERSIQYLLGKMINRGILVVERKGGIFQGKNFTTKYRMDLEVLAGTHTDRVQSLHHPQENGEIDPENPVDKPVDNSVKVVQPDVGGGAKQRTKVVQPVAPNTSLSIKNRTPGENIPERQTQNPPAEKPVCGKCHQPNTGARTLTMNLWVCDPCRQDYLNGKWETARASA</sequence>
<feature type="region of interest" description="Disordered" evidence="1">
    <location>
        <begin position="153"/>
        <end position="179"/>
    </location>
</feature>
<name>A0A6J5T6R9_9CAUD</name>
<evidence type="ECO:0008006" key="3">
    <source>
        <dbReference type="Google" id="ProtNLM"/>
    </source>
</evidence>